<dbReference type="Gene3D" id="1.10.8.60">
    <property type="match status" value="1"/>
</dbReference>
<dbReference type="InterPro" id="IPR002078">
    <property type="entry name" value="Sigma_54_int"/>
</dbReference>
<dbReference type="Pfam" id="PF25601">
    <property type="entry name" value="AAA_lid_14"/>
    <property type="match status" value="1"/>
</dbReference>
<protein>
    <submittedName>
        <fullName evidence="7">Nif-specific regulatory protein</fullName>
    </submittedName>
</protein>
<dbReference type="AlphaFoldDB" id="A0A146G8B8"/>
<dbReference type="InterPro" id="IPR003593">
    <property type="entry name" value="AAA+_ATPase"/>
</dbReference>
<dbReference type="Pfam" id="PF00158">
    <property type="entry name" value="Sigma54_activat"/>
    <property type="match status" value="1"/>
</dbReference>
<dbReference type="InterPro" id="IPR025944">
    <property type="entry name" value="Sigma_54_int_dom_CS"/>
</dbReference>
<proteinExistence type="predicted"/>
<dbReference type="PROSITE" id="PS00688">
    <property type="entry name" value="SIGMA54_INTERACT_3"/>
    <property type="match status" value="1"/>
</dbReference>
<dbReference type="PRINTS" id="PR01590">
    <property type="entry name" value="HTHFIS"/>
</dbReference>
<dbReference type="PANTHER" id="PTHR32071">
    <property type="entry name" value="TRANSCRIPTIONAL REGULATORY PROTEIN"/>
    <property type="match status" value="1"/>
</dbReference>
<dbReference type="InterPro" id="IPR003018">
    <property type="entry name" value="GAF"/>
</dbReference>
<gene>
    <name evidence="7" type="ORF">TSACC_21288</name>
</gene>
<dbReference type="InterPro" id="IPR029016">
    <property type="entry name" value="GAF-like_dom_sf"/>
</dbReference>
<evidence type="ECO:0000313" key="8">
    <source>
        <dbReference type="Proteomes" id="UP000076023"/>
    </source>
</evidence>
<evidence type="ECO:0000259" key="6">
    <source>
        <dbReference type="PROSITE" id="PS50045"/>
    </source>
</evidence>
<dbReference type="GO" id="GO:0005524">
    <property type="term" value="F:ATP binding"/>
    <property type="evidence" value="ECO:0007669"/>
    <property type="project" value="UniProtKB-KW"/>
</dbReference>
<keyword evidence="2" id="KW-0067">ATP-binding</keyword>
<dbReference type="Gene3D" id="1.10.10.60">
    <property type="entry name" value="Homeodomain-like"/>
    <property type="match status" value="1"/>
</dbReference>
<evidence type="ECO:0000256" key="5">
    <source>
        <dbReference type="ARBA" id="ARBA00023163"/>
    </source>
</evidence>
<dbReference type="GO" id="GO:0043565">
    <property type="term" value="F:sequence-specific DNA binding"/>
    <property type="evidence" value="ECO:0007669"/>
    <property type="project" value="InterPro"/>
</dbReference>
<dbReference type="STRING" id="690879.TSACC_21288"/>
<dbReference type="Pfam" id="PF02954">
    <property type="entry name" value="HTH_8"/>
    <property type="match status" value="1"/>
</dbReference>
<dbReference type="InterPro" id="IPR058031">
    <property type="entry name" value="AAA_lid_NorR"/>
</dbReference>
<dbReference type="FunFam" id="3.40.50.300:FF:000006">
    <property type="entry name" value="DNA-binding transcriptional regulator NtrC"/>
    <property type="match status" value="1"/>
</dbReference>
<dbReference type="InterPro" id="IPR025662">
    <property type="entry name" value="Sigma_54_int_dom_ATP-bd_1"/>
</dbReference>
<reference evidence="8" key="1">
    <citation type="journal article" date="2017" name="Genome Announc.">
        <title>Draft Genome Sequence of Terrimicrobium sacchariphilum NM-5T, a Facultative Anaerobic Soil Bacterium of the Class Spartobacteria.</title>
        <authorList>
            <person name="Qiu Y.L."/>
            <person name="Tourlousse D.M."/>
            <person name="Matsuura N."/>
            <person name="Ohashi A."/>
            <person name="Sekiguchi Y."/>
        </authorList>
    </citation>
    <scope>NUCLEOTIDE SEQUENCE [LARGE SCALE GENOMIC DNA]</scope>
    <source>
        <strain evidence="8">NM-5</strain>
    </source>
</reference>
<evidence type="ECO:0000256" key="1">
    <source>
        <dbReference type="ARBA" id="ARBA00022741"/>
    </source>
</evidence>
<dbReference type="PROSITE" id="PS00675">
    <property type="entry name" value="SIGMA54_INTERACT_1"/>
    <property type="match status" value="1"/>
</dbReference>
<keyword evidence="4" id="KW-0238">DNA-binding</keyword>
<dbReference type="Gene3D" id="3.30.450.40">
    <property type="match status" value="1"/>
</dbReference>
<comment type="caution">
    <text evidence="7">The sequence shown here is derived from an EMBL/GenBank/DDBJ whole genome shotgun (WGS) entry which is preliminary data.</text>
</comment>
<dbReference type="Proteomes" id="UP000076023">
    <property type="component" value="Unassembled WGS sequence"/>
</dbReference>
<keyword evidence="8" id="KW-1185">Reference proteome</keyword>
<evidence type="ECO:0000256" key="2">
    <source>
        <dbReference type="ARBA" id="ARBA00022840"/>
    </source>
</evidence>
<dbReference type="InParanoid" id="A0A146G8B8"/>
<keyword evidence="3" id="KW-0805">Transcription regulation</keyword>
<dbReference type="InterPro" id="IPR009057">
    <property type="entry name" value="Homeodomain-like_sf"/>
</dbReference>
<dbReference type="SMART" id="SM00065">
    <property type="entry name" value="GAF"/>
    <property type="match status" value="1"/>
</dbReference>
<keyword evidence="1" id="KW-0547">Nucleotide-binding</keyword>
<sequence length="554" mass="61929">MKKDIGPDRPIIDYNDIADGCPGCDFAQMPPSNADLANLPAPLCRVIQELKILFDIARTLQEGGELQDVMSGLLHEISEVIGLHNGTLRILNRAINETQVEAVQEVPRGIATNEFERFNQIAARVIEKGEAEVIPDIGRPMHVVHGTAIQTVDWRVLAAGKGAFLCVPVARTNEILGTLSVISHSKTVVSLQADLRLLTLIAQMIAQAVKQRQRAHEQIDYFRQENERLQEQLKRHFRPGNMIGNSSVMQTVYHSIEQVAASNTTVLIRGESGVGKELVAHAVHERSPRAGKPFVKINCAALPESIVESELFGHERGAFTGAIAMRKGRFELAHRGTIFLDEVGELPLQTQAKLLRILQEKEFERVGGTETLRCDVRVIAATNRSLEEFVEQGKFREDLYYRLNVFPVYVPALRERKTDILQLADFFVEKYSVANGKDIKRISTAAIDMLMSYHWPGNVRELENCIERATLLATEDVIHGWHLPPTLQMPESSQPIQESKIKAAIHGVEREFLVDALKTHKGNMAAVARHLGLTERVVGLRVKKYGIDARSFRP</sequence>
<organism evidence="7 8">
    <name type="scientific">Terrimicrobium sacchariphilum</name>
    <dbReference type="NCBI Taxonomy" id="690879"/>
    <lineage>
        <taxon>Bacteria</taxon>
        <taxon>Pseudomonadati</taxon>
        <taxon>Verrucomicrobiota</taxon>
        <taxon>Terrimicrobiia</taxon>
        <taxon>Terrimicrobiales</taxon>
        <taxon>Terrimicrobiaceae</taxon>
        <taxon>Terrimicrobium</taxon>
    </lineage>
</organism>
<dbReference type="SMART" id="SM00382">
    <property type="entry name" value="AAA"/>
    <property type="match status" value="1"/>
</dbReference>
<dbReference type="CDD" id="cd00009">
    <property type="entry name" value="AAA"/>
    <property type="match status" value="1"/>
</dbReference>
<dbReference type="InterPro" id="IPR002197">
    <property type="entry name" value="HTH_Fis"/>
</dbReference>
<dbReference type="InterPro" id="IPR027417">
    <property type="entry name" value="P-loop_NTPase"/>
</dbReference>
<evidence type="ECO:0000256" key="4">
    <source>
        <dbReference type="ARBA" id="ARBA00023125"/>
    </source>
</evidence>
<dbReference type="Pfam" id="PF01590">
    <property type="entry name" value="GAF"/>
    <property type="match status" value="1"/>
</dbReference>
<name>A0A146G8B8_TERSA</name>
<dbReference type="GO" id="GO:0006355">
    <property type="term" value="P:regulation of DNA-templated transcription"/>
    <property type="evidence" value="ECO:0007669"/>
    <property type="project" value="InterPro"/>
</dbReference>
<dbReference type="SUPFAM" id="SSF46689">
    <property type="entry name" value="Homeodomain-like"/>
    <property type="match status" value="1"/>
</dbReference>
<evidence type="ECO:0000256" key="3">
    <source>
        <dbReference type="ARBA" id="ARBA00023015"/>
    </source>
</evidence>
<dbReference type="EMBL" id="BDCO01000002">
    <property type="protein sequence ID" value="GAT32886.1"/>
    <property type="molecule type" value="Genomic_DNA"/>
</dbReference>
<keyword evidence="5" id="KW-0804">Transcription</keyword>
<evidence type="ECO:0000313" key="7">
    <source>
        <dbReference type="EMBL" id="GAT32886.1"/>
    </source>
</evidence>
<dbReference type="SUPFAM" id="SSF52540">
    <property type="entry name" value="P-loop containing nucleoside triphosphate hydrolases"/>
    <property type="match status" value="1"/>
</dbReference>
<dbReference type="SUPFAM" id="SSF55781">
    <property type="entry name" value="GAF domain-like"/>
    <property type="match status" value="1"/>
</dbReference>
<dbReference type="PROSITE" id="PS50045">
    <property type="entry name" value="SIGMA54_INTERACT_4"/>
    <property type="match status" value="1"/>
</dbReference>
<accession>A0A146G8B8</accession>
<dbReference type="Gene3D" id="3.40.50.300">
    <property type="entry name" value="P-loop containing nucleotide triphosphate hydrolases"/>
    <property type="match status" value="1"/>
</dbReference>
<feature type="domain" description="Sigma-54 factor interaction" evidence="6">
    <location>
        <begin position="242"/>
        <end position="471"/>
    </location>
</feature>